<dbReference type="EMBL" id="FWWU01000009">
    <property type="protein sequence ID" value="SMB89278.1"/>
    <property type="molecule type" value="Genomic_DNA"/>
</dbReference>
<evidence type="ECO:0000313" key="3">
    <source>
        <dbReference type="Proteomes" id="UP000192582"/>
    </source>
</evidence>
<reference evidence="2 3" key="1">
    <citation type="submission" date="2017-04" db="EMBL/GenBank/DDBJ databases">
        <authorList>
            <person name="Afonso C.L."/>
            <person name="Miller P.J."/>
            <person name="Scott M.A."/>
            <person name="Spackman E."/>
            <person name="Goraichik I."/>
            <person name="Dimitrov K.M."/>
            <person name="Suarez D.L."/>
            <person name="Swayne D.E."/>
        </authorList>
    </citation>
    <scope>NUCLEOTIDE SEQUENCE [LARGE SCALE GENOMIC DNA]</scope>
    <source>
        <strain evidence="2 3">KR-140</strain>
    </source>
</reference>
<feature type="compositionally biased region" description="Basic residues" evidence="1">
    <location>
        <begin position="75"/>
        <end position="91"/>
    </location>
</feature>
<name>A0A1W1V7E0_9DEIO</name>
<organism evidence="2 3">
    <name type="scientific">Deinococcus hopiensis KR-140</name>
    <dbReference type="NCBI Taxonomy" id="695939"/>
    <lineage>
        <taxon>Bacteria</taxon>
        <taxon>Thermotogati</taxon>
        <taxon>Deinococcota</taxon>
        <taxon>Deinococci</taxon>
        <taxon>Deinococcales</taxon>
        <taxon>Deinococcaceae</taxon>
        <taxon>Deinococcus</taxon>
    </lineage>
</organism>
<dbReference type="Proteomes" id="UP000192582">
    <property type="component" value="Unassembled WGS sequence"/>
</dbReference>
<protein>
    <submittedName>
        <fullName evidence="2">Uncharacterized protein</fullName>
    </submittedName>
</protein>
<evidence type="ECO:0000313" key="2">
    <source>
        <dbReference type="EMBL" id="SMB89278.1"/>
    </source>
</evidence>
<sequence length="136" mass="14547">MAHIHTVSWRETYPALMPPDFLEDMTGAARCMQNGSAPTHLEVGAEPYTLYAPKAAHGQGTGALLRGVVRGLYARGHRSGKSSRWPCRSRRPGTPGRGSSRSHEVGKTRVPLSSGGGPHEAQLVWSHLGPLLAEGC</sequence>
<evidence type="ECO:0000256" key="1">
    <source>
        <dbReference type="SAM" id="MobiDB-lite"/>
    </source>
</evidence>
<dbReference type="RefSeq" id="WP_139806810.1">
    <property type="nucleotide sequence ID" value="NZ_FWWU01000009.1"/>
</dbReference>
<dbReference type="AlphaFoldDB" id="A0A1W1V7E0"/>
<proteinExistence type="predicted"/>
<keyword evidence="3" id="KW-1185">Reference proteome</keyword>
<gene>
    <name evidence="2" type="ORF">SAMN00790413_00346</name>
</gene>
<accession>A0A1W1V7E0</accession>
<feature type="region of interest" description="Disordered" evidence="1">
    <location>
        <begin position="75"/>
        <end position="118"/>
    </location>
</feature>